<dbReference type="VEuPathDB" id="FungiDB:ASPGLDRAFT_939509"/>
<dbReference type="CDD" id="cd07822">
    <property type="entry name" value="SRPBCC_4"/>
    <property type="match status" value="1"/>
</dbReference>
<dbReference type="InterPro" id="IPR023393">
    <property type="entry name" value="START-like_dom_sf"/>
</dbReference>
<name>A0A1L9V732_ASPGL</name>
<dbReference type="AlphaFoldDB" id="A0A1L9V732"/>
<dbReference type="SUPFAM" id="SSF55961">
    <property type="entry name" value="Bet v1-like"/>
    <property type="match status" value="1"/>
</dbReference>
<dbReference type="Proteomes" id="UP000184300">
    <property type="component" value="Unassembled WGS sequence"/>
</dbReference>
<dbReference type="RefSeq" id="XP_022396445.1">
    <property type="nucleotide sequence ID" value="XM_022550552.1"/>
</dbReference>
<dbReference type="GeneID" id="34466812"/>
<protein>
    <recommendedName>
        <fullName evidence="3">Coenzyme Q-binding protein COQ10 START domain-containing protein</fullName>
    </recommendedName>
</protein>
<proteinExistence type="predicted"/>
<accession>A0A1L9V732</accession>
<sequence length="180" mass="20246">MAQSTPSLNGSDAIYYAHSTTTTTAPAEKTWQTLINTSTWPSWNTFCPRVTIRHQPGQHDSAILQLGTKMTFHVHMDANSPVETDVYLVVTQFEPPGGGKTGRIAWAADYTALGTLPRFLLRAERVHEVVPVDEGRGSEVRNWEVQVGYAAYVVRWMYGRVIQGAFERWVEELREYVAST</sequence>
<keyword evidence="2" id="KW-1185">Reference proteome</keyword>
<evidence type="ECO:0000313" key="2">
    <source>
        <dbReference type="Proteomes" id="UP000184300"/>
    </source>
</evidence>
<dbReference type="Gene3D" id="3.30.530.20">
    <property type="match status" value="1"/>
</dbReference>
<dbReference type="EMBL" id="KV878915">
    <property type="protein sequence ID" value="OJJ79747.1"/>
    <property type="molecule type" value="Genomic_DNA"/>
</dbReference>
<evidence type="ECO:0008006" key="3">
    <source>
        <dbReference type="Google" id="ProtNLM"/>
    </source>
</evidence>
<gene>
    <name evidence="1" type="ORF">ASPGLDRAFT_939509</name>
</gene>
<dbReference type="OrthoDB" id="509124at2759"/>
<reference evidence="2" key="1">
    <citation type="journal article" date="2017" name="Genome Biol.">
        <title>Comparative genomics reveals high biological diversity and specific adaptations in the industrially and medically important fungal genus Aspergillus.</title>
        <authorList>
            <person name="de Vries R.P."/>
            <person name="Riley R."/>
            <person name="Wiebenga A."/>
            <person name="Aguilar-Osorio G."/>
            <person name="Amillis S."/>
            <person name="Uchima C.A."/>
            <person name="Anderluh G."/>
            <person name="Asadollahi M."/>
            <person name="Askin M."/>
            <person name="Barry K."/>
            <person name="Battaglia E."/>
            <person name="Bayram O."/>
            <person name="Benocci T."/>
            <person name="Braus-Stromeyer S.A."/>
            <person name="Caldana C."/>
            <person name="Canovas D."/>
            <person name="Cerqueira G.C."/>
            <person name="Chen F."/>
            <person name="Chen W."/>
            <person name="Choi C."/>
            <person name="Clum A."/>
            <person name="Dos Santos R.A."/>
            <person name="Damasio A.R."/>
            <person name="Diallinas G."/>
            <person name="Emri T."/>
            <person name="Fekete E."/>
            <person name="Flipphi M."/>
            <person name="Freyberg S."/>
            <person name="Gallo A."/>
            <person name="Gournas C."/>
            <person name="Habgood R."/>
            <person name="Hainaut M."/>
            <person name="Harispe M.L."/>
            <person name="Henrissat B."/>
            <person name="Hilden K.S."/>
            <person name="Hope R."/>
            <person name="Hossain A."/>
            <person name="Karabika E."/>
            <person name="Karaffa L."/>
            <person name="Karanyi Z."/>
            <person name="Krasevec N."/>
            <person name="Kuo A."/>
            <person name="Kusch H."/>
            <person name="LaButti K."/>
            <person name="Lagendijk E.L."/>
            <person name="Lapidus A."/>
            <person name="Levasseur A."/>
            <person name="Lindquist E."/>
            <person name="Lipzen A."/>
            <person name="Logrieco A.F."/>
            <person name="MacCabe A."/>
            <person name="Maekelae M.R."/>
            <person name="Malavazi I."/>
            <person name="Melin P."/>
            <person name="Meyer V."/>
            <person name="Mielnichuk N."/>
            <person name="Miskei M."/>
            <person name="Molnar A.P."/>
            <person name="Mule G."/>
            <person name="Ngan C.Y."/>
            <person name="Orejas M."/>
            <person name="Orosz E."/>
            <person name="Ouedraogo J.P."/>
            <person name="Overkamp K.M."/>
            <person name="Park H.-S."/>
            <person name="Perrone G."/>
            <person name="Piumi F."/>
            <person name="Punt P.J."/>
            <person name="Ram A.F."/>
            <person name="Ramon A."/>
            <person name="Rauscher S."/>
            <person name="Record E."/>
            <person name="Riano-Pachon D.M."/>
            <person name="Robert V."/>
            <person name="Roehrig J."/>
            <person name="Ruller R."/>
            <person name="Salamov A."/>
            <person name="Salih N.S."/>
            <person name="Samson R.A."/>
            <person name="Sandor E."/>
            <person name="Sanguinetti M."/>
            <person name="Schuetze T."/>
            <person name="Sepcic K."/>
            <person name="Shelest E."/>
            <person name="Sherlock G."/>
            <person name="Sophianopoulou V."/>
            <person name="Squina F.M."/>
            <person name="Sun H."/>
            <person name="Susca A."/>
            <person name="Todd R.B."/>
            <person name="Tsang A."/>
            <person name="Unkles S.E."/>
            <person name="van de Wiele N."/>
            <person name="van Rossen-Uffink D."/>
            <person name="Oliveira J.V."/>
            <person name="Vesth T.C."/>
            <person name="Visser J."/>
            <person name="Yu J.-H."/>
            <person name="Zhou M."/>
            <person name="Andersen M.R."/>
            <person name="Archer D.B."/>
            <person name="Baker S.E."/>
            <person name="Benoit I."/>
            <person name="Brakhage A.A."/>
            <person name="Braus G.H."/>
            <person name="Fischer R."/>
            <person name="Frisvad J.C."/>
            <person name="Goldman G.H."/>
            <person name="Houbraken J."/>
            <person name="Oakley B."/>
            <person name="Pocsi I."/>
            <person name="Scazzocchio C."/>
            <person name="Seiboth B."/>
            <person name="vanKuyk P.A."/>
            <person name="Wortman J."/>
            <person name="Dyer P.S."/>
            <person name="Grigoriev I.V."/>
        </authorList>
    </citation>
    <scope>NUCLEOTIDE SEQUENCE [LARGE SCALE GENOMIC DNA]</scope>
    <source>
        <strain evidence="2">CBS 516.65</strain>
    </source>
</reference>
<evidence type="ECO:0000313" key="1">
    <source>
        <dbReference type="EMBL" id="OJJ79747.1"/>
    </source>
</evidence>
<organism evidence="1 2">
    <name type="scientific">Aspergillus glaucus CBS 516.65</name>
    <dbReference type="NCBI Taxonomy" id="1160497"/>
    <lineage>
        <taxon>Eukaryota</taxon>
        <taxon>Fungi</taxon>
        <taxon>Dikarya</taxon>
        <taxon>Ascomycota</taxon>
        <taxon>Pezizomycotina</taxon>
        <taxon>Eurotiomycetes</taxon>
        <taxon>Eurotiomycetidae</taxon>
        <taxon>Eurotiales</taxon>
        <taxon>Aspergillaceae</taxon>
        <taxon>Aspergillus</taxon>
        <taxon>Aspergillus subgen. Aspergillus</taxon>
    </lineage>
</organism>